<dbReference type="AlphaFoldDB" id="A0A2I0CTT1"/>
<dbReference type="GO" id="GO:0008119">
    <property type="term" value="F:thiopurine S-methyltransferase activity"/>
    <property type="evidence" value="ECO:0007669"/>
    <property type="project" value="UniProtKB-UniRule"/>
</dbReference>
<evidence type="ECO:0000256" key="3">
    <source>
        <dbReference type="ARBA" id="ARBA00008145"/>
    </source>
</evidence>
<evidence type="ECO:0000256" key="1">
    <source>
        <dbReference type="ARBA" id="ARBA00000903"/>
    </source>
</evidence>
<dbReference type="Pfam" id="PF05724">
    <property type="entry name" value="TPMT"/>
    <property type="match status" value="1"/>
</dbReference>
<feature type="binding site" evidence="9">
    <location>
        <position position="123"/>
    </location>
    <ligand>
        <name>S-adenosyl-L-methionine</name>
        <dbReference type="ChEBI" id="CHEBI:59789"/>
    </ligand>
</feature>
<dbReference type="PIRSF" id="PIRSF023956">
    <property type="entry name" value="Thiopurine_S-methyltransferase"/>
    <property type="match status" value="1"/>
</dbReference>
<keyword evidence="6 9" id="KW-0489">Methyltransferase</keyword>
<sequence>MEEAFWQARWAQGQIGFHLQEVNPYLQQHWPSLSIAPGSQVLVPLCGKSLDMAWLAGQGLRVLGVELAERAVEDFFAEQGLQPEVEQQGVLRLYRAAGVEIYCGDFFNVQAEHVAGCTALYDRAALIALPETMRARYVEHLAAILPGNCRGLLVSLEYAQEEMSGPPFSVSQAEIDARLSPYWQIELLARHDVLNENWRFLQRGLSSLHESIYRLQRG</sequence>
<feature type="binding site" evidence="9">
    <location>
        <position position="66"/>
    </location>
    <ligand>
        <name>S-adenosyl-L-methionine</name>
        <dbReference type="ChEBI" id="CHEBI:59789"/>
    </ligand>
</feature>
<comment type="catalytic activity">
    <reaction evidence="1 9">
        <text>S-adenosyl-L-methionine + a thiopurine = S-adenosyl-L-homocysteine + a thiopurine S-methylether.</text>
        <dbReference type="EC" id="2.1.1.67"/>
    </reaction>
</comment>
<keyword evidence="13" id="KW-1185">Reference proteome</keyword>
<reference evidence="10" key="5">
    <citation type="submission" date="2024-05" db="EMBL/GenBank/DDBJ databases">
        <authorList>
            <person name="Sun Q."/>
            <person name="Sedlacek I."/>
        </authorList>
    </citation>
    <scope>NUCLEOTIDE SEQUENCE</scope>
    <source>
        <strain evidence="10">CCM 8778</strain>
    </source>
</reference>
<evidence type="ECO:0000256" key="5">
    <source>
        <dbReference type="ARBA" id="ARBA00022490"/>
    </source>
</evidence>
<organism evidence="11 12">
    <name type="scientific">Pseudomonas fluvialis</name>
    <dbReference type="NCBI Taxonomy" id="1793966"/>
    <lineage>
        <taxon>Bacteria</taxon>
        <taxon>Pseudomonadati</taxon>
        <taxon>Pseudomonadota</taxon>
        <taxon>Gammaproteobacteria</taxon>
        <taxon>Pseudomonadales</taxon>
        <taxon>Pseudomonadaceae</taxon>
        <taxon>Pseudomonas</taxon>
    </lineage>
</organism>
<dbReference type="PANTHER" id="PTHR10259">
    <property type="entry name" value="THIOPURINE S-METHYLTRANSFERASE"/>
    <property type="match status" value="1"/>
</dbReference>
<protein>
    <recommendedName>
        <fullName evidence="4 9">Thiopurine S-methyltransferase</fullName>
        <ecNumber evidence="4 9">2.1.1.67</ecNumber>
    </recommendedName>
    <alternativeName>
        <fullName evidence="9">Thiopurine methyltransferase</fullName>
    </alternativeName>
</protein>
<reference evidence="12" key="2">
    <citation type="submission" date="2017-12" db="EMBL/GenBank/DDBJ databases">
        <authorList>
            <person name="Yu X.-Y."/>
        </authorList>
    </citation>
    <scope>NUCLEOTIDE SEQUENCE [LARGE SCALE GENOMIC DNA]</scope>
    <source>
        <strain evidence="12">ZYSR67-Z</strain>
    </source>
</reference>
<keyword evidence="7 9" id="KW-0808">Transferase</keyword>
<keyword evidence="5 9" id="KW-0963">Cytoplasm</keyword>
<dbReference type="FunFam" id="3.40.50.150:FF:000101">
    <property type="entry name" value="Thiopurine S-methyltransferase"/>
    <property type="match status" value="1"/>
</dbReference>
<keyword evidence="8 9" id="KW-0949">S-adenosyl-L-methionine</keyword>
<reference evidence="13" key="4">
    <citation type="journal article" date="2019" name="Int. J. Syst. Evol. Microbiol.">
        <title>The Global Catalogue of Microorganisms (GCM) 10K type strain sequencing project: providing services to taxonomists for standard genome sequencing and annotation.</title>
        <authorList>
            <consortium name="The Broad Institute Genomics Platform"/>
            <consortium name="The Broad Institute Genome Sequencing Center for Infectious Disease"/>
            <person name="Wu L."/>
            <person name="Ma J."/>
        </authorList>
    </citation>
    <scope>NUCLEOTIDE SEQUENCE [LARGE SCALE GENOMIC DNA]</scope>
    <source>
        <strain evidence="13">CCM 8778</strain>
    </source>
</reference>
<dbReference type="SUPFAM" id="SSF53335">
    <property type="entry name" value="S-adenosyl-L-methionine-dependent methyltransferases"/>
    <property type="match status" value="1"/>
</dbReference>
<dbReference type="Proteomes" id="UP000242861">
    <property type="component" value="Unassembled WGS sequence"/>
</dbReference>
<evidence type="ECO:0000313" key="10">
    <source>
        <dbReference type="EMBL" id="GGH95154.1"/>
    </source>
</evidence>
<evidence type="ECO:0000313" key="11">
    <source>
        <dbReference type="EMBL" id="PKF72744.1"/>
    </source>
</evidence>
<evidence type="ECO:0000256" key="7">
    <source>
        <dbReference type="ARBA" id="ARBA00022679"/>
    </source>
</evidence>
<dbReference type="HAMAP" id="MF_00812">
    <property type="entry name" value="Thiopur_methtran"/>
    <property type="match status" value="1"/>
</dbReference>
<name>A0A2I0CTT1_9PSED</name>
<comment type="similarity">
    <text evidence="3 9">Belongs to the class I-like SAM-binding methyltransferase superfamily. TPMT family.</text>
</comment>
<dbReference type="NCBIfam" id="TIGR03840">
    <property type="entry name" value="TMPT_Se_Te"/>
    <property type="match status" value="1"/>
</dbReference>
<evidence type="ECO:0000313" key="12">
    <source>
        <dbReference type="Proteomes" id="UP000242861"/>
    </source>
</evidence>
<dbReference type="InterPro" id="IPR029063">
    <property type="entry name" value="SAM-dependent_MTases_sf"/>
</dbReference>
<gene>
    <name evidence="9 10" type="primary">tpm</name>
    <name evidence="11" type="ORF">CW360_03245</name>
    <name evidence="10" type="ORF">GCM10007363_23760</name>
</gene>
<dbReference type="NCBIfam" id="NF009732">
    <property type="entry name" value="PRK13255.1"/>
    <property type="match status" value="1"/>
</dbReference>
<evidence type="ECO:0000256" key="4">
    <source>
        <dbReference type="ARBA" id="ARBA00011905"/>
    </source>
</evidence>
<feature type="binding site" evidence="9">
    <location>
        <position position="10"/>
    </location>
    <ligand>
        <name>S-adenosyl-L-methionine</name>
        <dbReference type="ChEBI" id="CHEBI:59789"/>
    </ligand>
</feature>
<dbReference type="InterPro" id="IPR008854">
    <property type="entry name" value="TPMT"/>
</dbReference>
<evidence type="ECO:0000256" key="8">
    <source>
        <dbReference type="ARBA" id="ARBA00022691"/>
    </source>
</evidence>
<dbReference type="RefSeq" id="WP_093985285.1">
    <property type="nucleotide sequence ID" value="NZ_BMDE01000007.1"/>
</dbReference>
<proteinExistence type="inferred from homology"/>
<dbReference type="GO" id="GO:0010038">
    <property type="term" value="P:response to metal ion"/>
    <property type="evidence" value="ECO:0007669"/>
    <property type="project" value="InterPro"/>
</dbReference>
<dbReference type="GO" id="GO:0005737">
    <property type="term" value="C:cytoplasm"/>
    <property type="evidence" value="ECO:0007669"/>
    <property type="project" value="UniProtKB-SubCell"/>
</dbReference>
<dbReference type="PANTHER" id="PTHR10259:SF11">
    <property type="entry name" value="THIOPURINE S-METHYLTRANSFERASE"/>
    <property type="match status" value="1"/>
</dbReference>
<feature type="binding site" evidence="9">
    <location>
        <position position="45"/>
    </location>
    <ligand>
        <name>S-adenosyl-L-methionine</name>
        <dbReference type="ChEBI" id="CHEBI:59789"/>
    </ligand>
</feature>
<dbReference type="EMBL" id="BMDE01000007">
    <property type="protein sequence ID" value="GGH95154.1"/>
    <property type="molecule type" value="Genomic_DNA"/>
</dbReference>
<comment type="caution">
    <text evidence="11">The sequence shown here is derived from an EMBL/GenBank/DDBJ whole genome shotgun (WGS) entry which is preliminary data.</text>
</comment>
<dbReference type="GO" id="GO:0032259">
    <property type="term" value="P:methylation"/>
    <property type="evidence" value="ECO:0007669"/>
    <property type="project" value="UniProtKB-KW"/>
</dbReference>
<dbReference type="EC" id="2.1.1.67" evidence="4 9"/>
<dbReference type="InterPro" id="IPR022474">
    <property type="entry name" value="Thiopur_S-MeTfrase_Se/Te_detox"/>
</dbReference>
<evidence type="ECO:0000256" key="9">
    <source>
        <dbReference type="HAMAP-Rule" id="MF_00812"/>
    </source>
</evidence>
<evidence type="ECO:0000313" key="13">
    <source>
        <dbReference type="Proteomes" id="UP000655550"/>
    </source>
</evidence>
<dbReference type="PROSITE" id="PS51585">
    <property type="entry name" value="SAM_MT_TPMT"/>
    <property type="match status" value="1"/>
</dbReference>
<evidence type="ECO:0000256" key="6">
    <source>
        <dbReference type="ARBA" id="ARBA00022603"/>
    </source>
</evidence>
<reference evidence="11" key="3">
    <citation type="submission" date="2017-12" db="EMBL/GenBank/DDBJ databases">
        <authorList>
            <person name="Hurst M.R.H."/>
        </authorList>
    </citation>
    <scope>NUCLEOTIDE SEQUENCE [LARGE SCALE GENOMIC DNA]</scope>
    <source>
        <strain evidence="11">ZYSR67-Z</strain>
    </source>
</reference>
<dbReference type="Proteomes" id="UP000655550">
    <property type="component" value="Unassembled WGS sequence"/>
</dbReference>
<comment type="subcellular location">
    <subcellularLocation>
        <location evidence="2 9">Cytoplasm</location>
    </subcellularLocation>
</comment>
<accession>A0A2I0CTT1</accession>
<reference evidence="10" key="1">
    <citation type="journal article" date="2014" name="Int. J. Syst. Evol. Microbiol.">
        <title>Complete genome of a new Firmicutes species belonging to the dominant human colonic microbiota ('Ruminococcus bicirculans') reveals two chromosomes and a selective capacity to utilize plant glucans.</title>
        <authorList>
            <consortium name="NISC Comparative Sequencing Program"/>
            <person name="Wegmann U."/>
            <person name="Louis P."/>
            <person name="Goesmann A."/>
            <person name="Henrissat B."/>
            <person name="Duncan S.H."/>
            <person name="Flint H.J."/>
        </authorList>
    </citation>
    <scope>NUCLEOTIDE SEQUENCE</scope>
    <source>
        <strain evidence="10">CCM 8778</strain>
    </source>
</reference>
<dbReference type="Gene3D" id="3.40.50.150">
    <property type="entry name" value="Vaccinia Virus protein VP39"/>
    <property type="match status" value="1"/>
</dbReference>
<evidence type="ECO:0000256" key="2">
    <source>
        <dbReference type="ARBA" id="ARBA00004496"/>
    </source>
</evidence>
<dbReference type="EMBL" id="PIYS01000003">
    <property type="protein sequence ID" value="PKF72744.1"/>
    <property type="molecule type" value="Genomic_DNA"/>
</dbReference>
<dbReference type="InterPro" id="IPR025835">
    <property type="entry name" value="Thiopurine_S-MeTrfase"/>
</dbReference>